<dbReference type="EMBL" id="CM017629">
    <property type="protein sequence ID" value="TYH61273.1"/>
    <property type="molecule type" value="Genomic_DNA"/>
</dbReference>
<dbReference type="Proteomes" id="UP000322667">
    <property type="component" value="Chromosome D07"/>
</dbReference>
<reference evidence="2 3" key="1">
    <citation type="submission" date="2019-07" db="EMBL/GenBank/DDBJ databases">
        <title>WGS assembly of Gossypium tomentosum.</title>
        <authorList>
            <person name="Chen Z.J."/>
            <person name="Sreedasyam A."/>
            <person name="Ando A."/>
            <person name="Song Q."/>
            <person name="De L."/>
            <person name="Hulse-Kemp A."/>
            <person name="Ding M."/>
            <person name="Ye W."/>
            <person name="Kirkbride R."/>
            <person name="Jenkins J."/>
            <person name="Plott C."/>
            <person name="Lovell J."/>
            <person name="Lin Y.-M."/>
            <person name="Vaughn R."/>
            <person name="Liu B."/>
            <person name="Li W."/>
            <person name="Simpson S."/>
            <person name="Scheffler B."/>
            <person name="Saski C."/>
            <person name="Grover C."/>
            <person name="Hu G."/>
            <person name="Conover J."/>
            <person name="Carlson J."/>
            <person name="Shu S."/>
            <person name="Boston L."/>
            <person name="Williams M."/>
            <person name="Peterson D."/>
            <person name="Mcgee K."/>
            <person name="Jones D."/>
            <person name="Wendel J."/>
            <person name="Stelly D."/>
            <person name="Grimwood J."/>
            <person name="Schmutz J."/>
        </authorList>
    </citation>
    <scope>NUCLEOTIDE SEQUENCE [LARGE SCALE GENOMIC DNA]</scope>
    <source>
        <strain evidence="2">7179.01</strain>
    </source>
</reference>
<dbReference type="AlphaFoldDB" id="A0A5D2K5I1"/>
<gene>
    <name evidence="2" type="ORF">ES332_D07G039800v1</name>
</gene>
<organism evidence="2 3">
    <name type="scientific">Gossypium tomentosum</name>
    <name type="common">Hawaiian cotton</name>
    <name type="synonym">Gossypium sandvicense</name>
    <dbReference type="NCBI Taxonomy" id="34277"/>
    <lineage>
        <taxon>Eukaryota</taxon>
        <taxon>Viridiplantae</taxon>
        <taxon>Streptophyta</taxon>
        <taxon>Embryophyta</taxon>
        <taxon>Tracheophyta</taxon>
        <taxon>Spermatophyta</taxon>
        <taxon>Magnoliopsida</taxon>
        <taxon>eudicotyledons</taxon>
        <taxon>Gunneridae</taxon>
        <taxon>Pentapetalae</taxon>
        <taxon>rosids</taxon>
        <taxon>malvids</taxon>
        <taxon>Malvales</taxon>
        <taxon>Malvaceae</taxon>
        <taxon>Malvoideae</taxon>
        <taxon>Gossypium</taxon>
    </lineage>
</organism>
<keyword evidence="3" id="KW-1185">Reference proteome</keyword>
<sequence>MKRSLRRRRSNNTNKKYLKNQEKKSQKPKTRARSGKQNRARATRERGSVAGKAQTRRVAILTTSRSTTKGKPKLQQRVGERSSSPSWTLLERFEAFGAASIASLLRTKATRSTSPCASQQGLWASVKHIYF</sequence>
<accession>A0A5D2K5I1</accession>
<evidence type="ECO:0000256" key="1">
    <source>
        <dbReference type="SAM" id="MobiDB-lite"/>
    </source>
</evidence>
<protein>
    <submittedName>
        <fullName evidence="2">Uncharacterized protein</fullName>
    </submittedName>
</protein>
<name>A0A5D2K5I1_GOSTO</name>
<evidence type="ECO:0000313" key="2">
    <source>
        <dbReference type="EMBL" id="TYH61273.1"/>
    </source>
</evidence>
<feature type="compositionally biased region" description="Basic residues" evidence="1">
    <location>
        <begin position="1"/>
        <end position="10"/>
    </location>
</feature>
<feature type="compositionally biased region" description="Basic residues" evidence="1">
    <location>
        <begin position="26"/>
        <end position="41"/>
    </location>
</feature>
<proteinExistence type="predicted"/>
<evidence type="ECO:0000313" key="3">
    <source>
        <dbReference type="Proteomes" id="UP000322667"/>
    </source>
</evidence>
<feature type="region of interest" description="Disordered" evidence="1">
    <location>
        <begin position="1"/>
        <end position="83"/>
    </location>
</feature>